<evidence type="ECO:0008006" key="5">
    <source>
        <dbReference type="Google" id="ProtNLM"/>
    </source>
</evidence>
<sequence length="635" mass="71923">MSALRVVNYSNVWYIFAHSKIARDKFRVTSKPTFSICNNVKYFSHSEKSTEDKGKTAVKKIFSFESMINERRKQAERSILVQVQSDHSYPELHSYCSQHGTVKEMHHYSLSNDLHFILVEFSNVEDVAQVMDVCGHINQSDVVPVKSPLLWFRVREVGSNINSKLKKSKSIPVVDHLPPIKRGNVVLPSSEITERLIQATTHSQQIEYMYTLSQLDEVGTRLRFFTAHQVECALRGLFPNMRALPFGSSVNGFGRKGSDLDLCLQFDEDFVKRKHREEGDDSKAAVRLVFQAKTTVASGRAQIQRQMETVGDILQLFLPGCTHVRRILQARVPIVKYHQDLTGLECDLSMTNLTAVYMSELLWIMGTLDSRVRPLVFFVRHWAKAAGLTYESPGPFITNFTLTLLVIHYLQCCKPNPVLPSLSTLISMASPADRRISDDGVNCTFLRDVSNFAPSKNKESLQSLLFGFYEFYSTFDFHGKGLSLAKGHGGKSGIGITKPDASPLYVENPLERMLNVSKNVNGEELERFKIQLRNAAWIMEELVEHSKEAVLQEGSIKHGVREKRKNSSPWGLMELLNPASKNHRDNTFSVGTMMRINARGRLVKVTDLFDDSDSLKTPVKDSQELLTEPISETKR</sequence>
<dbReference type="InterPro" id="IPR043519">
    <property type="entry name" value="NT_sf"/>
</dbReference>
<dbReference type="PANTHER" id="PTHR12271:SF133">
    <property type="entry name" value="POLY(A) RNA POLYMERASE, MITOCHONDRIAL"/>
    <property type="match status" value="1"/>
</dbReference>
<evidence type="ECO:0000313" key="4">
    <source>
        <dbReference type="Proteomes" id="UP000792457"/>
    </source>
</evidence>
<organism evidence="3 4">
    <name type="scientific">Ladona fulva</name>
    <name type="common">Scarce chaser dragonfly</name>
    <name type="synonym">Libellula fulva</name>
    <dbReference type="NCBI Taxonomy" id="123851"/>
    <lineage>
        <taxon>Eukaryota</taxon>
        <taxon>Metazoa</taxon>
        <taxon>Ecdysozoa</taxon>
        <taxon>Arthropoda</taxon>
        <taxon>Hexapoda</taxon>
        <taxon>Insecta</taxon>
        <taxon>Pterygota</taxon>
        <taxon>Palaeoptera</taxon>
        <taxon>Odonata</taxon>
        <taxon>Epiprocta</taxon>
        <taxon>Anisoptera</taxon>
        <taxon>Libelluloidea</taxon>
        <taxon>Libellulidae</taxon>
        <taxon>Ladona</taxon>
    </lineage>
</organism>
<accession>A0A8K0K5U3</accession>
<feature type="domain" description="RL" evidence="1">
    <location>
        <begin position="63"/>
        <end position="134"/>
    </location>
</feature>
<evidence type="ECO:0000313" key="3">
    <source>
        <dbReference type="EMBL" id="KAG8228458.1"/>
    </source>
</evidence>
<dbReference type="SUPFAM" id="SSF81631">
    <property type="entry name" value="PAP/OAS1 substrate-binding domain"/>
    <property type="match status" value="1"/>
</dbReference>
<dbReference type="Proteomes" id="UP000792457">
    <property type="component" value="Unassembled WGS sequence"/>
</dbReference>
<evidence type="ECO:0000259" key="2">
    <source>
        <dbReference type="Pfam" id="PF22600"/>
    </source>
</evidence>
<name>A0A8K0K5U3_LADFU</name>
<dbReference type="SUPFAM" id="SSF81301">
    <property type="entry name" value="Nucleotidyltransferase"/>
    <property type="match status" value="1"/>
</dbReference>
<comment type="caution">
    <text evidence="3">The sequence shown here is derived from an EMBL/GenBank/DDBJ whole genome shotgun (WGS) entry which is preliminary data.</text>
</comment>
<reference evidence="3" key="2">
    <citation type="submission" date="2017-10" db="EMBL/GenBank/DDBJ databases">
        <title>Ladona fulva Genome sequencing and assembly.</title>
        <authorList>
            <person name="Murali S."/>
            <person name="Richards S."/>
            <person name="Bandaranaike D."/>
            <person name="Bellair M."/>
            <person name="Blankenburg K."/>
            <person name="Chao H."/>
            <person name="Dinh H."/>
            <person name="Doddapaneni H."/>
            <person name="Dugan-Rocha S."/>
            <person name="Elkadiri S."/>
            <person name="Gnanaolivu R."/>
            <person name="Hernandez B."/>
            <person name="Skinner E."/>
            <person name="Javaid M."/>
            <person name="Lee S."/>
            <person name="Li M."/>
            <person name="Ming W."/>
            <person name="Munidasa M."/>
            <person name="Muniz J."/>
            <person name="Nguyen L."/>
            <person name="Hughes D."/>
            <person name="Osuji N."/>
            <person name="Pu L.-L."/>
            <person name="Puazo M."/>
            <person name="Qu C."/>
            <person name="Quiroz J."/>
            <person name="Raj R."/>
            <person name="Weissenberger G."/>
            <person name="Xin Y."/>
            <person name="Zou X."/>
            <person name="Han Y."/>
            <person name="Worley K."/>
            <person name="Muzny D."/>
            <person name="Gibbs R."/>
        </authorList>
    </citation>
    <scope>NUCLEOTIDE SEQUENCE</scope>
    <source>
        <strain evidence="3">Sampled in the wild</strain>
    </source>
</reference>
<dbReference type="CDD" id="cd05402">
    <property type="entry name" value="NT_PAP_TUTase"/>
    <property type="match status" value="1"/>
</dbReference>
<dbReference type="Gene3D" id="1.10.1410.10">
    <property type="match status" value="1"/>
</dbReference>
<gene>
    <name evidence="3" type="ORF">J437_LFUL009109</name>
</gene>
<dbReference type="OrthoDB" id="434989at2759"/>
<dbReference type="GO" id="GO:0031123">
    <property type="term" value="P:RNA 3'-end processing"/>
    <property type="evidence" value="ECO:0007669"/>
    <property type="project" value="TreeGrafter"/>
</dbReference>
<feature type="domain" description="Poly(A) RNA polymerase mitochondrial-like central palm" evidence="2">
    <location>
        <begin position="203"/>
        <end position="363"/>
    </location>
</feature>
<dbReference type="PANTHER" id="PTHR12271">
    <property type="entry name" value="POLY A POLYMERASE CID PAP -RELATED"/>
    <property type="match status" value="1"/>
</dbReference>
<reference evidence="3" key="1">
    <citation type="submission" date="2013-04" db="EMBL/GenBank/DDBJ databases">
        <authorList>
            <person name="Qu J."/>
            <person name="Murali S.C."/>
            <person name="Bandaranaike D."/>
            <person name="Bellair M."/>
            <person name="Blankenburg K."/>
            <person name="Chao H."/>
            <person name="Dinh H."/>
            <person name="Doddapaneni H."/>
            <person name="Downs B."/>
            <person name="Dugan-Rocha S."/>
            <person name="Elkadiri S."/>
            <person name="Gnanaolivu R.D."/>
            <person name="Hernandez B."/>
            <person name="Javaid M."/>
            <person name="Jayaseelan J.C."/>
            <person name="Lee S."/>
            <person name="Li M."/>
            <person name="Ming W."/>
            <person name="Munidasa M."/>
            <person name="Muniz J."/>
            <person name="Nguyen L."/>
            <person name="Ongeri F."/>
            <person name="Osuji N."/>
            <person name="Pu L.-L."/>
            <person name="Puazo M."/>
            <person name="Qu C."/>
            <person name="Quiroz J."/>
            <person name="Raj R."/>
            <person name="Weissenberger G."/>
            <person name="Xin Y."/>
            <person name="Zou X."/>
            <person name="Han Y."/>
            <person name="Richards S."/>
            <person name="Worley K."/>
            <person name="Muzny D."/>
            <person name="Gibbs R."/>
        </authorList>
    </citation>
    <scope>NUCLEOTIDE SEQUENCE</scope>
    <source>
        <strain evidence="3">Sampled in the wild</strain>
    </source>
</reference>
<protein>
    <recommendedName>
        <fullName evidence="5">Poly(A) RNA polymerase, mitochondrial</fullName>
    </recommendedName>
</protein>
<dbReference type="AlphaFoldDB" id="A0A8K0K5U3"/>
<dbReference type="GO" id="GO:1990817">
    <property type="term" value="F:poly(A) RNA polymerase activity"/>
    <property type="evidence" value="ECO:0007669"/>
    <property type="project" value="TreeGrafter"/>
</dbReference>
<dbReference type="EMBL" id="KZ308372">
    <property type="protein sequence ID" value="KAG8228458.1"/>
    <property type="molecule type" value="Genomic_DNA"/>
</dbReference>
<dbReference type="InterPro" id="IPR054708">
    <property type="entry name" value="MTPAP-like_central"/>
</dbReference>
<dbReference type="Pfam" id="PF17797">
    <property type="entry name" value="RL"/>
    <property type="match status" value="1"/>
</dbReference>
<dbReference type="Pfam" id="PF22600">
    <property type="entry name" value="MTPAP-like_central"/>
    <property type="match status" value="1"/>
</dbReference>
<keyword evidence="4" id="KW-1185">Reference proteome</keyword>
<dbReference type="Gene3D" id="3.30.460.10">
    <property type="entry name" value="Beta Polymerase, domain 2"/>
    <property type="match status" value="1"/>
</dbReference>
<proteinExistence type="predicted"/>
<dbReference type="InterPro" id="IPR041252">
    <property type="entry name" value="RL"/>
</dbReference>
<evidence type="ECO:0000259" key="1">
    <source>
        <dbReference type="Pfam" id="PF17797"/>
    </source>
</evidence>